<evidence type="ECO:0000259" key="3">
    <source>
        <dbReference type="PROSITE" id="PS50234"/>
    </source>
</evidence>
<gene>
    <name evidence="4" type="ORF">CMC5_018510</name>
</gene>
<dbReference type="KEGG" id="ccro:CMC5_018510"/>
<dbReference type="InterPro" id="IPR036465">
    <property type="entry name" value="vWFA_dom_sf"/>
</dbReference>
<feature type="compositionally biased region" description="Gly residues" evidence="1">
    <location>
        <begin position="46"/>
        <end position="75"/>
    </location>
</feature>
<dbReference type="Pfam" id="PF00092">
    <property type="entry name" value="VWA"/>
    <property type="match status" value="1"/>
</dbReference>
<organism evidence="4 5">
    <name type="scientific">Chondromyces crocatus</name>
    <dbReference type="NCBI Taxonomy" id="52"/>
    <lineage>
        <taxon>Bacteria</taxon>
        <taxon>Pseudomonadati</taxon>
        <taxon>Myxococcota</taxon>
        <taxon>Polyangia</taxon>
        <taxon>Polyangiales</taxon>
        <taxon>Polyangiaceae</taxon>
        <taxon>Chondromyces</taxon>
    </lineage>
</organism>
<dbReference type="AlphaFoldDB" id="A0A0K1EA36"/>
<name>A0A0K1EA36_CHOCO</name>
<accession>A0A0K1EA36</accession>
<dbReference type="OrthoDB" id="5500971at2"/>
<dbReference type="Gene3D" id="3.40.50.410">
    <property type="entry name" value="von Willebrand factor, type A domain"/>
    <property type="match status" value="1"/>
</dbReference>
<feature type="chain" id="PRO_5005459140" description="VWFA domain-containing protein" evidence="2">
    <location>
        <begin position="27"/>
        <end position="383"/>
    </location>
</feature>
<reference evidence="4 5" key="1">
    <citation type="submission" date="2015-07" db="EMBL/GenBank/DDBJ databases">
        <title>Genome analysis of myxobacterium Chondromyces crocatus Cm c5 reveals a high potential for natural compound synthesis and the genetic basis for the loss of fruiting body formation.</title>
        <authorList>
            <person name="Zaburannyi N."/>
            <person name="Bunk B."/>
            <person name="Maier J."/>
            <person name="Overmann J."/>
            <person name="Mueller R."/>
        </authorList>
    </citation>
    <scope>NUCLEOTIDE SEQUENCE [LARGE SCALE GENOMIC DNA]</scope>
    <source>
        <strain evidence="4 5">Cm c5</strain>
    </source>
</reference>
<dbReference type="PROSITE" id="PS50234">
    <property type="entry name" value="VWFA"/>
    <property type="match status" value="1"/>
</dbReference>
<dbReference type="SUPFAM" id="SSF53300">
    <property type="entry name" value="vWA-like"/>
    <property type="match status" value="1"/>
</dbReference>
<dbReference type="Proteomes" id="UP000067626">
    <property type="component" value="Chromosome"/>
</dbReference>
<dbReference type="EMBL" id="CP012159">
    <property type="protein sequence ID" value="AKT37709.1"/>
    <property type="molecule type" value="Genomic_DNA"/>
</dbReference>
<feature type="signal peptide" evidence="2">
    <location>
        <begin position="1"/>
        <end position="26"/>
    </location>
</feature>
<proteinExistence type="predicted"/>
<dbReference type="RefSeq" id="WP_050430039.1">
    <property type="nucleotide sequence ID" value="NZ_CP012159.1"/>
</dbReference>
<keyword evidence="5" id="KW-1185">Reference proteome</keyword>
<feature type="region of interest" description="Disordered" evidence="1">
    <location>
        <begin position="28"/>
        <end position="84"/>
    </location>
</feature>
<sequence length="383" mass="39187">MSFRKLQYFVPLVALAGFLAPWGCSATTDDGNSNPTPSTSSTTVGTGTGGSGGSEPGTGGEGGLNIGVGGGGQGGSNVDPDAACTSTSAEAELIPLDMIVLLDKSGSMSGSLWNGSVAALSNFFDAPEADGINVGLQYYPINSSCDYTIYNNLAVDIAALPLNAPVLKASLAGETPNGPNTPTWGALRGVLTKATAHQDANPDHKVIVVLATDGSPNGCTGNDTTTAIAQLATQARLYNGVQTYLIAMQGANVANLNQIAMAGGTTQAYDVTGNINLFAQKMAEIRANALACEFPIPDPPLGEMLDLYKVAVSFTGSNGVTTELPRVNNATLCGNGPGWYFDKPIDSTPPPTQIALCPNSCETARSNSSVQLKVLFGCAPRVD</sequence>
<dbReference type="SMART" id="SM00327">
    <property type="entry name" value="VWA"/>
    <property type="match status" value="1"/>
</dbReference>
<evidence type="ECO:0000256" key="1">
    <source>
        <dbReference type="SAM" id="MobiDB-lite"/>
    </source>
</evidence>
<feature type="compositionally biased region" description="Low complexity" evidence="1">
    <location>
        <begin position="31"/>
        <end position="45"/>
    </location>
</feature>
<keyword evidence="2" id="KW-0732">Signal</keyword>
<protein>
    <recommendedName>
        <fullName evidence="3">VWFA domain-containing protein</fullName>
    </recommendedName>
</protein>
<evidence type="ECO:0000313" key="5">
    <source>
        <dbReference type="Proteomes" id="UP000067626"/>
    </source>
</evidence>
<feature type="domain" description="VWFA" evidence="3">
    <location>
        <begin position="97"/>
        <end position="285"/>
    </location>
</feature>
<dbReference type="CDD" id="cd00198">
    <property type="entry name" value="vWFA"/>
    <property type="match status" value="1"/>
</dbReference>
<evidence type="ECO:0000313" key="4">
    <source>
        <dbReference type="EMBL" id="AKT37709.1"/>
    </source>
</evidence>
<dbReference type="InterPro" id="IPR002035">
    <property type="entry name" value="VWF_A"/>
</dbReference>
<evidence type="ECO:0000256" key="2">
    <source>
        <dbReference type="SAM" id="SignalP"/>
    </source>
</evidence>